<proteinExistence type="predicted"/>
<comment type="caution">
    <text evidence="1">The sequence shown here is derived from an EMBL/GenBank/DDBJ whole genome shotgun (WGS) entry which is preliminary data.</text>
</comment>
<dbReference type="SUPFAM" id="SSF160904">
    <property type="entry name" value="Jann2411-like"/>
    <property type="match status" value="1"/>
</dbReference>
<evidence type="ECO:0000313" key="2">
    <source>
        <dbReference type="Proteomes" id="UP001589896"/>
    </source>
</evidence>
<sequence>MPRHDARHLRELRPVFGLIDSLLAEDARWRVVADALPHEDRAAGALNDILQQGRASWQLRREGGAWRLSPYSDAGEPDEALQAAVMLARLVTVDGWRRIKRCRRCGTPFLDTTNGASRTACATHLAH</sequence>
<name>A0ABV6RUH6_9GAMM</name>
<organism evidence="1 2">
    <name type="scientific">Lysobacter korlensis</name>
    <dbReference type="NCBI Taxonomy" id="553636"/>
    <lineage>
        <taxon>Bacteria</taxon>
        <taxon>Pseudomonadati</taxon>
        <taxon>Pseudomonadota</taxon>
        <taxon>Gammaproteobacteria</taxon>
        <taxon>Lysobacterales</taxon>
        <taxon>Lysobacteraceae</taxon>
        <taxon>Lysobacter</taxon>
    </lineage>
</organism>
<reference evidence="1 2" key="1">
    <citation type="submission" date="2024-09" db="EMBL/GenBank/DDBJ databases">
        <authorList>
            <person name="Sun Q."/>
            <person name="Mori K."/>
        </authorList>
    </citation>
    <scope>NUCLEOTIDE SEQUENCE [LARGE SCALE GENOMIC DNA]</scope>
    <source>
        <strain evidence="1 2">KCTC 23076</strain>
    </source>
</reference>
<dbReference type="InterPro" id="IPR023286">
    <property type="entry name" value="ABATE_dom_sf"/>
</dbReference>
<protein>
    <recommendedName>
        <fullName evidence="3">Zinc finger CGNR domain-containing protein</fullName>
    </recommendedName>
</protein>
<dbReference type="Gene3D" id="1.10.3300.10">
    <property type="entry name" value="Jann2411-like domain"/>
    <property type="match status" value="1"/>
</dbReference>
<keyword evidence="2" id="KW-1185">Reference proteome</keyword>
<evidence type="ECO:0008006" key="3">
    <source>
        <dbReference type="Google" id="ProtNLM"/>
    </source>
</evidence>
<gene>
    <name evidence="1" type="ORF">ACFFGH_22550</name>
</gene>
<accession>A0ABV6RUH6</accession>
<evidence type="ECO:0000313" key="1">
    <source>
        <dbReference type="EMBL" id="MFC0680620.1"/>
    </source>
</evidence>
<dbReference type="Proteomes" id="UP001589896">
    <property type="component" value="Unassembled WGS sequence"/>
</dbReference>
<dbReference type="RefSeq" id="WP_386672528.1">
    <property type="nucleotide sequence ID" value="NZ_JBHLTG010000006.1"/>
</dbReference>
<dbReference type="EMBL" id="JBHLTG010000006">
    <property type="protein sequence ID" value="MFC0680620.1"/>
    <property type="molecule type" value="Genomic_DNA"/>
</dbReference>